<dbReference type="InterPro" id="IPR011032">
    <property type="entry name" value="GroES-like_sf"/>
</dbReference>
<feature type="domain" description="Enoyl reductase (ER)" evidence="3">
    <location>
        <begin position="9"/>
        <end position="351"/>
    </location>
</feature>
<dbReference type="InterPro" id="IPR036291">
    <property type="entry name" value="NAD(P)-bd_dom_sf"/>
</dbReference>
<evidence type="ECO:0000313" key="4">
    <source>
        <dbReference type="EMBL" id="STZ60449.1"/>
    </source>
</evidence>
<dbReference type="PANTHER" id="PTHR48106:SF13">
    <property type="entry name" value="QUINONE OXIDOREDUCTASE-RELATED"/>
    <property type="match status" value="1"/>
</dbReference>
<gene>
    <name evidence="4" type="primary">qorA_9</name>
    <name evidence="4" type="ORF">NCTC10821_03989</name>
</gene>
<evidence type="ECO:0000256" key="1">
    <source>
        <dbReference type="ARBA" id="ARBA00022857"/>
    </source>
</evidence>
<dbReference type="SUPFAM" id="SSF51735">
    <property type="entry name" value="NAD(P)-binding Rossmann-fold domains"/>
    <property type="match status" value="1"/>
</dbReference>
<dbReference type="OrthoDB" id="7355832at2"/>
<dbReference type="InterPro" id="IPR013149">
    <property type="entry name" value="ADH-like_C"/>
</dbReference>
<dbReference type="EC" id="1.6.5.5" evidence="4"/>
<proteinExistence type="predicted"/>
<dbReference type="GO" id="GO:0005829">
    <property type="term" value="C:cytosol"/>
    <property type="evidence" value="ECO:0007669"/>
    <property type="project" value="TreeGrafter"/>
</dbReference>
<dbReference type="SMART" id="SM00829">
    <property type="entry name" value="PKS_ER"/>
    <property type="match status" value="1"/>
</dbReference>
<keyword evidence="2 4" id="KW-0560">Oxidoreductase</keyword>
<dbReference type="Pfam" id="PF08240">
    <property type="entry name" value="ADH_N"/>
    <property type="match status" value="1"/>
</dbReference>
<organism evidence="4 5">
    <name type="scientific">Mycolicibacterium tokaiense</name>
    <dbReference type="NCBI Taxonomy" id="39695"/>
    <lineage>
        <taxon>Bacteria</taxon>
        <taxon>Bacillati</taxon>
        <taxon>Actinomycetota</taxon>
        <taxon>Actinomycetes</taxon>
        <taxon>Mycobacteriales</taxon>
        <taxon>Mycobacteriaceae</taxon>
        <taxon>Mycolicibacterium</taxon>
    </lineage>
</organism>
<dbReference type="EMBL" id="UGQT01000001">
    <property type="protein sequence ID" value="STZ60449.1"/>
    <property type="molecule type" value="Genomic_DNA"/>
</dbReference>
<dbReference type="GO" id="GO:0035925">
    <property type="term" value="F:mRNA 3'-UTR AU-rich region binding"/>
    <property type="evidence" value="ECO:0007669"/>
    <property type="project" value="TreeGrafter"/>
</dbReference>
<evidence type="ECO:0000259" key="3">
    <source>
        <dbReference type="SMART" id="SM00829"/>
    </source>
</evidence>
<dbReference type="Proteomes" id="UP000254978">
    <property type="component" value="Unassembled WGS sequence"/>
</dbReference>
<dbReference type="Gene3D" id="3.40.50.720">
    <property type="entry name" value="NAD(P)-binding Rossmann-like Domain"/>
    <property type="match status" value="1"/>
</dbReference>
<dbReference type="AlphaFoldDB" id="A0A378TI73"/>
<reference evidence="4 5" key="1">
    <citation type="submission" date="2018-06" db="EMBL/GenBank/DDBJ databases">
        <authorList>
            <consortium name="Pathogen Informatics"/>
            <person name="Doyle S."/>
        </authorList>
    </citation>
    <scope>NUCLEOTIDE SEQUENCE [LARGE SCALE GENOMIC DNA]</scope>
    <source>
        <strain evidence="4 5">NCTC10821</strain>
    </source>
</reference>
<dbReference type="PANTHER" id="PTHR48106">
    <property type="entry name" value="QUINONE OXIDOREDUCTASE PIG3-RELATED"/>
    <property type="match status" value="1"/>
</dbReference>
<keyword evidence="1" id="KW-0521">NADP</keyword>
<dbReference type="SUPFAM" id="SSF50129">
    <property type="entry name" value="GroES-like"/>
    <property type="match status" value="1"/>
</dbReference>
<sequence length="373" mass="38903">MTLQIVLDDSLSPLLRDAAEVAQPGPGQVRVRVIRAGINFWEVMQRRGRVPLPEHRIPGSEGVGVIDAVGEDVARLSVGQRVAWSKVPGSYAQTVVGPADAFARVPDGVADEVAAAVLFQGATAYYLAHDAWHLTVGDVAVVTAAAGGVGVLLTQLLTSAGVQVVGVVSSPAKAEVAQRAGAAQVFTYGEDLVDAIRGVAPQGVAVVYDAVGAGVAEPLLGVLRPRGAMVLYGSASGQDADICAKDLGGGSLFLTRAAGRHYAGDAHAAAERAALLLDLAARGCCARNWERSTRWPRPAQRWTPWSRGPRWANCCWCPERDPGQPEVRSAAAHAAAMTSASVTRPMCREIIARAASSSSLLVPRTRSAGTATR</sequence>
<dbReference type="Pfam" id="PF00107">
    <property type="entry name" value="ADH_zinc_N"/>
    <property type="match status" value="1"/>
</dbReference>
<accession>A0A378TI73</accession>
<dbReference type="InterPro" id="IPR013154">
    <property type="entry name" value="ADH-like_N"/>
</dbReference>
<dbReference type="GO" id="GO:0070402">
    <property type="term" value="F:NADPH binding"/>
    <property type="evidence" value="ECO:0007669"/>
    <property type="project" value="TreeGrafter"/>
</dbReference>
<dbReference type="GO" id="GO:0003960">
    <property type="term" value="F:quinone reductase (NADPH) activity"/>
    <property type="evidence" value="ECO:0007669"/>
    <property type="project" value="UniProtKB-EC"/>
</dbReference>
<keyword evidence="5" id="KW-1185">Reference proteome</keyword>
<protein>
    <submittedName>
        <fullName evidence="4">Zn-dependent oxidoreductase</fullName>
        <ecNumber evidence="4">1.6.5.5</ecNumber>
    </submittedName>
</protein>
<evidence type="ECO:0000256" key="2">
    <source>
        <dbReference type="ARBA" id="ARBA00023002"/>
    </source>
</evidence>
<dbReference type="InterPro" id="IPR020843">
    <property type="entry name" value="ER"/>
</dbReference>
<dbReference type="Gene3D" id="3.90.180.10">
    <property type="entry name" value="Medium-chain alcohol dehydrogenases, catalytic domain"/>
    <property type="match status" value="1"/>
</dbReference>
<name>A0A378TI73_9MYCO</name>
<evidence type="ECO:0000313" key="5">
    <source>
        <dbReference type="Proteomes" id="UP000254978"/>
    </source>
</evidence>